<dbReference type="EMBL" id="PZQS01000008">
    <property type="protein sequence ID" value="PVD26782.1"/>
    <property type="molecule type" value="Genomic_DNA"/>
</dbReference>
<proteinExistence type="predicted"/>
<keyword evidence="4" id="KW-1185">Reference proteome</keyword>
<dbReference type="GO" id="GO:0097632">
    <property type="term" value="C:extrinsic component of phagophore assembly site membrane"/>
    <property type="evidence" value="ECO:0007669"/>
    <property type="project" value="TreeGrafter"/>
</dbReference>
<dbReference type="GO" id="GO:0016240">
    <property type="term" value="P:autophagosome membrane docking"/>
    <property type="evidence" value="ECO:0007669"/>
    <property type="project" value="TreeGrafter"/>
</dbReference>
<comment type="caution">
    <text evidence="3">The sequence shown here is derived from an EMBL/GenBank/DDBJ whole genome shotgun (WGS) entry which is preliminary data.</text>
</comment>
<organism evidence="3 4">
    <name type="scientific">Pomacea canaliculata</name>
    <name type="common">Golden apple snail</name>
    <dbReference type="NCBI Taxonomy" id="400727"/>
    <lineage>
        <taxon>Eukaryota</taxon>
        <taxon>Metazoa</taxon>
        <taxon>Spiralia</taxon>
        <taxon>Lophotrochozoa</taxon>
        <taxon>Mollusca</taxon>
        <taxon>Gastropoda</taxon>
        <taxon>Caenogastropoda</taxon>
        <taxon>Architaenioglossa</taxon>
        <taxon>Ampullarioidea</taxon>
        <taxon>Ampullariidae</taxon>
        <taxon>Pomacea</taxon>
    </lineage>
</organism>
<dbReference type="OMA" id="LCYSEFC"/>
<feature type="coiled-coil region" evidence="2">
    <location>
        <begin position="192"/>
        <end position="219"/>
    </location>
</feature>
<gene>
    <name evidence="3" type="ORF">C0Q70_14460</name>
</gene>
<dbReference type="OrthoDB" id="16772at2759"/>
<sequence>MTQNSREFSAARDVDHPSTAYPTIPGSKQEYWRCVMADWACQEELPPLEFEFSSLFGSEEVLQVAVERCPLCAGTGGPFYCSSCTNSGLFIHSKATVPERYIDVRQRFDLRNKERQLLAERIKESVSKQEAIQVKQEEVEGCRQRIKLLKSAISSALTKNQQYKKEFKRRCREREQKSERVQQFKQRTSKANRTLKVACQDLQNRRNQHEKESEVLCAERKRAMHELVDCIFPMQEITPVFASSLGLDSEGLAQSTVTALKEACQTAYLSGHWVLTDHEGNTAFKIVESTVPGNGDYSAAISKGSQSMLGCEEQENEKRPWENPSNAVLTALSHLTQFTMTAADILQVFLPRRLCFSKFCGGELSERQLHSAVSRLNCNVLALCLSQGVDARQLSLRLTVHNILALFKAPHLGRDLPYVQECCLVRAVADVSISDDSEDEGWTAENEAVDEVDWVRVDRNLPEIKVPTCGGVAFSWTVNTATYAGHMLAETQSTASGLVTSAAASVASFWRAARSRFDPL</sequence>
<dbReference type="GO" id="GO:0000045">
    <property type="term" value="P:autophagosome assembly"/>
    <property type="evidence" value="ECO:0007669"/>
    <property type="project" value="TreeGrafter"/>
</dbReference>
<dbReference type="GO" id="GO:0009267">
    <property type="term" value="P:cellular response to starvation"/>
    <property type="evidence" value="ECO:0007669"/>
    <property type="project" value="TreeGrafter"/>
</dbReference>
<dbReference type="STRING" id="400727.A0A2T7P040"/>
<name>A0A2T7P040_POMCA</name>
<accession>A0A2T7P040</accession>
<dbReference type="Pfam" id="PF10186">
    <property type="entry name" value="ATG14"/>
    <property type="match status" value="1"/>
</dbReference>
<dbReference type="PANTHER" id="PTHR13664">
    <property type="entry name" value="BECLIN 1-ASSOCIATED AUTOPHAGY-RELATED KEY REGULATOR"/>
    <property type="match status" value="1"/>
</dbReference>
<dbReference type="Proteomes" id="UP000245119">
    <property type="component" value="Linkage Group LG8"/>
</dbReference>
<dbReference type="AlphaFoldDB" id="A0A2T7P040"/>
<dbReference type="GO" id="GO:0005776">
    <property type="term" value="C:autophagosome"/>
    <property type="evidence" value="ECO:0007669"/>
    <property type="project" value="TreeGrafter"/>
</dbReference>
<evidence type="ECO:0008006" key="5">
    <source>
        <dbReference type="Google" id="ProtNLM"/>
    </source>
</evidence>
<dbReference type="InterPro" id="IPR018791">
    <property type="entry name" value="UV_resistance/autophagy_Atg14"/>
</dbReference>
<evidence type="ECO:0000313" key="3">
    <source>
        <dbReference type="EMBL" id="PVD26782.1"/>
    </source>
</evidence>
<dbReference type="PANTHER" id="PTHR13664:SF0">
    <property type="entry name" value="BECLIN 1-ASSOCIATED AUTOPHAGY-RELATED KEY REGULATOR"/>
    <property type="match status" value="1"/>
</dbReference>
<evidence type="ECO:0000256" key="2">
    <source>
        <dbReference type="SAM" id="Coils"/>
    </source>
</evidence>
<keyword evidence="1 2" id="KW-0175">Coiled coil</keyword>
<dbReference type="GO" id="GO:0097629">
    <property type="term" value="C:extrinsic component of omegasome membrane"/>
    <property type="evidence" value="ECO:0007669"/>
    <property type="project" value="TreeGrafter"/>
</dbReference>
<dbReference type="GO" id="GO:0035032">
    <property type="term" value="C:phosphatidylinositol 3-kinase complex, class III"/>
    <property type="evidence" value="ECO:0007669"/>
    <property type="project" value="TreeGrafter"/>
</dbReference>
<dbReference type="GO" id="GO:0000423">
    <property type="term" value="P:mitophagy"/>
    <property type="evidence" value="ECO:0007669"/>
    <property type="project" value="TreeGrafter"/>
</dbReference>
<dbReference type="GO" id="GO:0043495">
    <property type="term" value="F:protein-membrane adaptor activity"/>
    <property type="evidence" value="ECO:0007669"/>
    <property type="project" value="TreeGrafter"/>
</dbReference>
<reference evidence="3 4" key="1">
    <citation type="submission" date="2018-04" db="EMBL/GenBank/DDBJ databases">
        <title>The genome of golden apple snail Pomacea canaliculata provides insight into stress tolerance and invasive adaptation.</title>
        <authorList>
            <person name="Liu C."/>
            <person name="Liu B."/>
            <person name="Ren Y."/>
            <person name="Zhang Y."/>
            <person name="Wang H."/>
            <person name="Li S."/>
            <person name="Jiang F."/>
            <person name="Yin L."/>
            <person name="Zhang G."/>
            <person name="Qian W."/>
            <person name="Fan W."/>
        </authorList>
    </citation>
    <scope>NUCLEOTIDE SEQUENCE [LARGE SCALE GENOMIC DNA]</scope>
    <source>
        <strain evidence="3">SZHN2017</strain>
        <tissue evidence="3">Muscle</tissue>
    </source>
</reference>
<evidence type="ECO:0000313" key="4">
    <source>
        <dbReference type="Proteomes" id="UP000245119"/>
    </source>
</evidence>
<evidence type="ECO:0000256" key="1">
    <source>
        <dbReference type="ARBA" id="ARBA00023054"/>
    </source>
</evidence>
<protein>
    <recommendedName>
        <fullName evidence="5">Beclin 1-associated autophagy-related key regulator</fullName>
    </recommendedName>
</protein>
<dbReference type="GO" id="GO:0035014">
    <property type="term" value="F:phosphatidylinositol 3-kinase regulator activity"/>
    <property type="evidence" value="ECO:0007669"/>
    <property type="project" value="TreeGrafter"/>
</dbReference>